<name>A0A094YX17_9PROT</name>
<comment type="caution">
    <text evidence="1">The sequence shown here is derived from an EMBL/GenBank/DDBJ whole genome shotgun (WGS) entry which is preliminary data.</text>
</comment>
<protein>
    <submittedName>
        <fullName evidence="1">Uncharacterized protein</fullName>
    </submittedName>
</protein>
<dbReference type="EMBL" id="JOKM01000005">
    <property type="protein sequence ID" value="KGB26535.1"/>
    <property type="molecule type" value="Genomic_DNA"/>
</dbReference>
<gene>
    <name evidence="1" type="ORF">AtDm6_0104</name>
</gene>
<evidence type="ECO:0000313" key="2">
    <source>
        <dbReference type="Proteomes" id="UP000029448"/>
    </source>
</evidence>
<accession>A0A094YX17</accession>
<proteinExistence type="predicted"/>
<dbReference type="AlphaFoldDB" id="A0A094YX17"/>
<keyword evidence="2" id="KW-1185">Reference proteome</keyword>
<reference evidence="1 2" key="1">
    <citation type="submission" date="2014-06" db="EMBL/GenBank/DDBJ databases">
        <title>Functional and comparative genomic analyses of the Drosophila gut microbiota identify candidate symbiosis factors.</title>
        <authorList>
            <person name="Newell P.D."/>
            <person name="Chaston J.M."/>
            <person name="Douglas A.E."/>
        </authorList>
    </citation>
    <scope>NUCLEOTIDE SEQUENCE [LARGE SCALE GENOMIC DNA]</scope>
    <source>
        <strain evidence="1 2">DmCS_006</strain>
    </source>
</reference>
<organism evidence="1 2">
    <name type="scientific">Acetobacter tropicalis</name>
    <dbReference type="NCBI Taxonomy" id="104102"/>
    <lineage>
        <taxon>Bacteria</taxon>
        <taxon>Pseudomonadati</taxon>
        <taxon>Pseudomonadota</taxon>
        <taxon>Alphaproteobacteria</taxon>
        <taxon>Acetobacterales</taxon>
        <taxon>Acetobacteraceae</taxon>
        <taxon>Acetobacter</taxon>
    </lineage>
</organism>
<evidence type="ECO:0000313" key="1">
    <source>
        <dbReference type="EMBL" id="KGB26535.1"/>
    </source>
</evidence>
<dbReference type="Proteomes" id="UP000029448">
    <property type="component" value="Unassembled WGS sequence"/>
</dbReference>
<sequence>MSAEETQGYRFSGSFWNCAILHSFQFRTGPSQRRAGLKKYSVFLEMDGGTKETYLPNI</sequence>